<dbReference type="AlphaFoldDB" id="A0A4V2VSP0"/>
<dbReference type="Pfam" id="PF03401">
    <property type="entry name" value="TctC"/>
    <property type="match status" value="1"/>
</dbReference>
<comment type="similarity">
    <text evidence="1">Belongs to the UPF0065 (bug) family.</text>
</comment>
<dbReference type="CDD" id="cd07012">
    <property type="entry name" value="PBP2_Bug_TTT"/>
    <property type="match status" value="1"/>
</dbReference>
<dbReference type="EMBL" id="SMBX01000001">
    <property type="protein sequence ID" value="TCV03120.1"/>
    <property type="molecule type" value="Genomic_DNA"/>
</dbReference>
<dbReference type="Gene3D" id="3.40.190.10">
    <property type="entry name" value="Periplasmic binding protein-like II"/>
    <property type="match status" value="1"/>
</dbReference>
<keyword evidence="4" id="KW-1185">Reference proteome</keyword>
<comment type="caution">
    <text evidence="3">The sequence shown here is derived from an EMBL/GenBank/DDBJ whole genome shotgun (WGS) entry which is preliminary data.</text>
</comment>
<dbReference type="SUPFAM" id="SSF53850">
    <property type="entry name" value="Periplasmic binding protein-like II"/>
    <property type="match status" value="1"/>
</dbReference>
<dbReference type="PANTHER" id="PTHR42928:SF5">
    <property type="entry name" value="BLR1237 PROTEIN"/>
    <property type="match status" value="1"/>
</dbReference>
<dbReference type="PIRSF" id="PIRSF017082">
    <property type="entry name" value="YflP"/>
    <property type="match status" value="1"/>
</dbReference>
<dbReference type="Gene3D" id="3.40.190.150">
    <property type="entry name" value="Bordetella uptake gene, domain 1"/>
    <property type="match status" value="1"/>
</dbReference>
<evidence type="ECO:0000313" key="4">
    <source>
        <dbReference type="Proteomes" id="UP000294692"/>
    </source>
</evidence>
<proteinExistence type="inferred from homology"/>
<dbReference type="InterPro" id="IPR042100">
    <property type="entry name" value="Bug_dom1"/>
</dbReference>
<name>A0A4V2VSP0_9BURK</name>
<evidence type="ECO:0000313" key="3">
    <source>
        <dbReference type="EMBL" id="TCV03120.1"/>
    </source>
</evidence>
<keyword evidence="2" id="KW-0732">Signal</keyword>
<evidence type="ECO:0000256" key="1">
    <source>
        <dbReference type="ARBA" id="ARBA00006987"/>
    </source>
</evidence>
<protein>
    <submittedName>
        <fullName evidence="3">Tripartite-type tricarboxylate transporter receptor subunit TctC</fullName>
    </submittedName>
</protein>
<keyword evidence="3" id="KW-0675">Receptor</keyword>
<gene>
    <name evidence="3" type="ORF">EV686_101583</name>
</gene>
<feature type="signal peptide" evidence="2">
    <location>
        <begin position="1"/>
        <end position="25"/>
    </location>
</feature>
<dbReference type="PANTHER" id="PTHR42928">
    <property type="entry name" value="TRICARBOXYLATE-BINDING PROTEIN"/>
    <property type="match status" value="1"/>
</dbReference>
<organism evidence="3 4">
    <name type="scientific">Paracandidimonas soli</name>
    <dbReference type="NCBI Taxonomy" id="1917182"/>
    <lineage>
        <taxon>Bacteria</taxon>
        <taxon>Pseudomonadati</taxon>
        <taxon>Pseudomonadota</taxon>
        <taxon>Betaproteobacteria</taxon>
        <taxon>Burkholderiales</taxon>
        <taxon>Alcaligenaceae</taxon>
        <taxon>Paracandidimonas</taxon>
    </lineage>
</organism>
<dbReference type="InterPro" id="IPR005064">
    <property type="entry name" value="BUG"/>
</dbReference>
<feature type="chain" id="PRO_5020514140" evidence="2">
    <location>
        <begin position="26"/>
        <end position="323"/>
    </location>
</feature>
<reference evidence="3 4" key="1">
    <citation type="submission" date="2019-03" db="EMBL/GenBank/DDBJ databases">
        <title>Genomic Encyclopedia of Type Strains, Phase IV (KMG-IV): sequencing the most valuable type-strain genomes for metagenomic binning, comparative biology and taxonomic classification.</title>
        <authorList>
            <person name="Goeker M."/>
        </authorList>
    </citation>
    <scope>NUCLEOTIDE SEQUENCE [LARGE SCALE GENOMIC DNA]</scope>
    <source>
        <strain evidence="3 4">DSM 100048</strain>
    </source>
</reference>
<accession>A0A4V2VSP0</accession>
<dbReference type="Proteomes" id="UP000294692">
    <property type="component" value="Unassembled WGS sequence"/>
</dbReference>
<sequence>MKYILRSALTAMSLCLLPLANPASAADYPERPIRLIVPYSAGGITDVIGRIVAMPASEVLGQSVVIENRAGAGGTIGTNQVARAPADGYTIVLGALSPLVISKITNKELPYDPFTDLKPVMQVAQSSLVLVVNPELPVNSVQDLVKLLKEKPGAYSYATAGAGTPSHLAGELFKTIAGVDAPAIHYKGFSPALQDLLGGRIHFTFDSIGTLLTQIADGRVRALAVAGDTRSPQLPDVPTMAESGLGEVSVAGWYGVLAPAGTPDAVVNKLNQAFVAAVGQEQVKRQFHDLSLQGTPGSPQDFAQLMRFEYERWNPIVSRLELE</sequence>
<dbReference type="RefSeq" id="WP_165972474.1">
    <property type="nucleotide sequence ID" value="NZ_JBHRVM010000001.1"/>
</dbReference>
<evidence type="ECO:0000256" key="2">
    <source>
        <dbReference type="SAM" id="SignalP"/>
    </source>
</evidence>